<accession>A0A1F5QCD1</accession>
<evidence type="ECO:0000313" key="6">
    <source>
        <dbReference type="EMBL" id="OGE99808.1"/>
    </source>
</evidence>
<name>A0A1F5QCD1_9BACT</name>
<keyword evidence="3" id="KW-0067">ATP-binding</keyword>
<dbReference type="Gene3D" id="3.30.450.90">
    <property type="match status" value="1"/>
</dbReference>
<dbReference type="EMBL" id="MFFF01000015">
    <property type="protein sequence ID" value="OGE99808.1"/>
    <property type="molecule type" value="Genomic_DNA"/>
</dbReference>
<evidence type="ECO:0000256" key="3">
    <source>
        <dbReference type="ARBA" id="ARBA00022840"/>
    </source>
</evidence>
<protein>
    <recommendedName>
        <fullName evidence="8">AAA+ ATPase domain-containing protein</fullName>
    </recommendedName>
</protein>
<dbReference type="InterPro" id="IPR027417">
    <property type="entry name" value="P-loop_NTPase"/>
</dbReference>
<dbReference type="InterPro" id="IPR007831">
    <property type="entry name" value="T2SS_GspE_N"/>
</dbReference>
<dbReference type="Proteomes" id="UP000177235">
    <property type="component" value="Unassembled WGS sequence"/>
</dbReference>
<evidence type="ECO:0000259" key="5">
    <source>
        <dbReference type="Pfam" id="PF05157"/>
    </source>
</evidence>
<evidence type="ECO:0008006" key="8">
    <source>
        <dbReference type="Google" id="ProtNLM"/>
    </source>
</evidence>
<dbReference type="GO" id="GO:0005524">
    <property type="term" value="F:ATP binding"/>
    <property type="evidence" value="ECO:0007669"/>
    <property type="project" value="UniProtKB-KW"/>
</dbReference>
<dbReference type="PANTHER" id="PTHR30258">
    <property type="entry name" value="TYPE II SECRETION SYSTEM PROTEIN GSPE-RELATED"/>
    <property type="match status" value="1"/>
</dbReference>
<sequence length="562" mass="62874">MQNKKNQPATEEQKIKDILLREDYVSAKDIENAEEYARKTKSTIVEYLLGQQLLTRDLLGQAIAESFGVSYADLNYNQPTRDQILAIPEAIARRYRAVLYAVKDDSVIVATDNPKQPQMITALKKIFPQKNLTVAYSLKEDVEATFVAYRKPLETRFSLILAGNRRVAPEIIEEILGDALIFKASDIHFDPQEKEVVIRFRVDGVLREAGRVPKEHYENILNRIKVQAHLRIDEHFSAQDGAIRHSKDGKMVDLRVSIVPTLDGEKVVIRLLGEYVRSFTFSDIGLSAADQQLLAEASKKPYGMILVTGPTGSGKTTTLYSLLKALNKPEVNVMSIEDPVEYKVSGMNQIQVNKQTNLTFAEGLRSIVRQDPNIILVGEIRDRETAEIAVNAALTGHLLFSTFHANDSATAVPRLLDMGIEPFLLASTLEMVIAQRLVRLICSSCRFSASMSQQELAAAFPKLAPYFNQKSLTFYKGKGCKSCGDTGYKGRLAIFELIPVGRELKEIILRNPSSKQVWEIARRDGAHSLFEDGIEKVKNGITTIEELLRVAAPPEQQPQAMR</sequence>
<evidence type="ECO:0000313" key="7">
    <source>
        <dbReference type="Proteomes" id="UP000177235"/>
    </source>
</evidence>
<feature type="domain" description="Type II secretion system protein GspE N-terminal" evidence="5">
    <location>
        <begin position="67"/>
        <end position="150"/>
    </location>
</feature>
<gene>
    <name evidence="6" type="ORF">A3J05_00870</name>
</gene>
<evidence type="ECO:0000256" key="1">
    <source>
        <dbReference type="ARBA" id="ARBA00006611"/>
    </source>
</evidence>
<dbReference type="Gene3D" id="3.40.50.300">
    <property type="entry name" value="P-loop containing nucleotide triphosphate hydrolases"/>
    <property type="match status" value="1"/>
</dbReference>
<dbReference type="SUPFAM" id="SSF52540">
    <property type="entry name" value="P-loop containing nucleoside triphosphate hydrolases"/>
    <property type="match status" value="1"/>
</dbReference>
<dbReference type="InterPro" id="IPR037257">
    <property type="entry name" value="T2SS_E_N_sf"/>
</dbReference>
<proteinExistence type="inferred from homology"/>
<comment type="caution">
    <text evidence="6">The sequence shown here is derived from an EMBL/GenBank/DDBJ whole genome shotgun (WGS) entry which is preliminary data.</text>
</comment>
<dbReference type="PANTHER" id="PTHR30258:SF1">
    <property type="entry name" value="PROTEIN TRANSPORT PROTEIN HOFB HOMOLOG"/>
    <property type="match status" value="1"/>
</dbReference>
<dbReference type="Pfam" id="PF05157">
    <property type="entry name" value="MshEN"/>
    <property type="match status" value="1"/>
</dbReference>
<dbReference type="SUPFAM" id="SSF160246">
    <property type="entry name" value="EspE N-terminal domain-like"/>
    <property type="match status" value="1"/>
</dbReference>
<dbReference type="FunFam" id="3.40.50.300:FF:000398">
    <property type="entry name" value="Type IV pilus assembly ATPase PilB"/>
    <property type="match status" value="1"/>
</dbReference>
<dbReference type="InterPro" id="IPR001482">
    <property type="entry name" value="T2SS/T4SS_dom"/>
</dbReference>
<dbReference type="CDD" id="cd01129">
    <property type="entry name" value="PulE-GspE-like"/>
    <property type="match status" value="1"/>
</dbReference>
<keyword evidence="2" id="KW-0547">Nucleotide-binding</keyword>
<dbReference type="GO" id="GO:0016887">
    <property type="term" value="F:ATP hydrolysis activity"/>
    <property type="evidence" value="ECO:0007669"/>
    <property type="project" value="TreeGrafter"/>
</dbReference>
<dbReference type="GO" id="GO:0005886">
    <property type="term" value="C:plasma membrane"/>
    <property type="evidence" value="ECO:0007669"/>
    <property type="project" value="TreeGrafter"/>
</dbReference>
<comment type="similarity">
    <text evidence="1">Belongs to the GSP E family.</text>
</comment>
<dbReference type="Gene3D" id="3.30.300.160">
    <property type="entry name" value="Type II secretion system, protein E, N-terminal domain"/>
    <property type="match status" value="1"/>
</dbReference>
<evidence type="ECO:0000259" key="4">
    <source>
        <dbReference type="Pfam" id="PF00437"/>
    </source>
</evidence>
<dbReference type="AlphaFoldDB" id="A0A1F5QCD1"/>
<organism evidence="6 7">
    <name type="scientific">Candidatus Doudnabacteria bacterium RIFCSPLOWO2_02_FULL_48_13</name>
    <dbReference type="NCBI Taxonomy" id="1817845"/>
    <lineage>
        <taxon>Bacteria</taxon>
        <taxon>Candidatus Doudnaibacteriota</taxon>
    </lineage>
</organism>
<evidence type="ECO:0000256" key="2">
    <source>
        <dbReference type="ARBA" id="ARBA00022741"/>
    </source>
</evidence>
<dbReference type="Pfam" id="PF00437">
    <property type="entry name" value="T2SSE"/>
    <property type="match status" value="1"/>
</dbReference>
<reference evidence="6 7" key="1">
    <citation type="journal article" date="2016" name="Nat. Commun.">
        <title>Thousands of microbial genomes shed light on interconnected biogeochemical processes in an aquifer system.</title>
        <authorList>
            <person name="Anantharaman K."/>
            <person name="Brown C.T."/>
            <person name="Hug L.A."/>
            <person name="Sharon I."/>
            <person name="Castelle C.J."/>
            <person name="Probst A.J."/>
            <person name="Thomas B.C."/>
            <person name="Singh A."/>
            <person name="Wilkins M.J."/>
            <person name="Karaoz U."/>
            <person name="Brodie E.L."/>
            <person name="Williams K.H."/>
            <person name="Hubbard S.S."/>
            <person name="Banfield J.F."/>
        </authorList>
    </citation>
    <scope>NUCLEOTIDE SEQUENCE [LARGE SCALE GENOMIC DNA]</scope>
</reference>
<feature type="domain" description="Bacterial type II secretion system protein E" evidence="4">
    <location>
        <begin position="170"/>
        <end position="549"/>
    </location>
</feature>